<accession>A0A6J7HJ22</accession>
<feature type="region of interest" description="Disordered" evidence="1">
    <location>
        <begin position="93"/>
        <end position="170"/>
    </location>
</feature>
<name>A0A6J7HJ22_9ZZZZ</name>
<dbReference type="PROSITE" id="PS51257">
    <property type="entry name" value="PROKAR_LIPOPROTEIN"/>
    <property type="match status" value="1"/>
</dbReference>
<evidence type="ECO:0000313" key="2">
    <source>
        <dbReference type="EMBL" id="CAB4919358.1"/>
    </source>
</evidence>
<evidence type="ECO:0000256" key="1">
    <source>
        <dbReference type="SAM" id="MobiDB-lite"/>
    </source>
</evidence>
<sequence>MLRRPAALALVLLASAALGACGSGAALIPANTAMSLDEALQQVRDATTAGNCRTAHASLERARTLARTLPATVDERLRARLTSGLAQLARTVPDQCSAAADRTPSGSSTSTTTPSTTTTTAPSTTTTTTAPSTTTTTTQPTTTTTAPTTTTMTGPNGGISPDQPPGGGAP</sequence>
<organism evidence="2">
    <name type="scientific">freshwater metagenome</name>
    <dbReference type="NCBI Taxonomy" id="449393"/>
    <lineage>
        <taxon>unclassified sequences</taxon>
        <taxon>metagenomes</taxon>
        <taxon>ecological metagenomes</taxon>
    </lineage>
</organism>
<feature type="compositionally biased region" description="Low complexity" evidence="1">
    <location>
        <begin position="103"/>
        <end position="154"/>
    </location>
</feature>
<proteinExistence type="predicted"/>
<dbReference type="AlphaFoldDB" id="A0A6J7HJ22"/>
<protein>
    <submittedName>
        <fullName evidence="2">Unannotated protein</fullName>
    </submittedName>
</protein>
<gene>
    <name evidence="2" type="ORF">UFOPK3674_00448</name>
</gene>
<reference evidence="2" key="1">
    <citation type="submission" date="2020-05" db="EMBL/GenBank/DDBJ databases">
        <authorList>
            <person name="Chiriac C."/>
            <person name="Salcher M."/>
            <person name="Ghai R."/>
            <person name="Kavagutti S V."/>
        </authorList>
    </citation>
    <scope>NUCLEOTIDE SEQUENCE</scope>
</reference>
<dbReference type="EMBL" id="CAFBMX010000002">
    <property type="protein sequence ID" value="CAB4919358.1"/>
    <property type="molecule type" value="Genomic_DNA"/>
</dbReference>